<dbReference type="GO" id="GO:0005829">
    <property type="term" value="C:cytosol"/>
    <property type="evidence" value="ECO:0007669"/>
    <property type="project" value="TreeGrafter"/>
</dbReference>
<dbReference type="InterPro" id="IPR000362">
    <property type="entry name" value="Fumarate_lyase_fam"/>
</dbReference>
<evidence type="ECO:0000256" key="2">
    <source>
        <dbReference type="ARBA" id="ARBA00004706"/>
    </source>
</evidence>
<keyword evidence="8 15" id="KW-0547">Nucleotide-binding</keyword>
<proteinExistence type="inferred from homology"/>
<dbReference type="eggNOG" id="COG0152">
    <property type="taxonomic scope" value="Bacteria"/>
</dbReference>
<dbReference type="HAMAP" id="MF_00137">
    <property type="entry name" value="SAICAR_synth"/>
    <property type="match status" value="1"/>
</dbReference>
<dbReference type="InterPro" id="IPR001636">
    <property type="entry name" value="SAICAR_synth"/>
</dbReference>
<dbReference type="PRINTS" id="PR00145">
    <property type="entry name" value="ARGSUCLYASE"/>
</dbReference>
<dbReference type="PANTHER" id="PTHR43172:SF1">
    <property type="entry name" value="ADENYLOSUCCINATE LYASE"/>
    <property type="match status" value="1"/>
</dbReference>
<dbReference type="Gene3D" id="1.10.40.30">
    <property type="entry name" value="Fumarase/aspartase (C-terminal domain)"/>
    <property type="match status" value="1"/>
</dbReference>
<evidence type="ECO:0000256" key="11">
    <source>
        <dbReference type="ARBA" id="ARBA00023239"/>
    </source>
</evidence>
<comment type="catalytic activity">
    <reaction evidence="12">
        <text>(2S)-2-[5-amino-1-(5-phospho-beta-D-ribosyl)imidazole-4-carboxamido]succinate = 5-amino-1-(5-phospho-beta-D-ribosyl)imidazole-4-carboxamide + fumarate</text>
        <dbReference type="Rhea" id="RHEA:23920"/>
        <dbReference type="ChEBI" id="CHEBI:29806"/>
        <dbReference type="ChEBI" id="CHEBI:58443"/>
        <dbReference type="ChEBI" id="CHEBI:58475"/>
        <dbReference type="EC" id="4.3.2.2"/>
    </reaction>
    <physiologicalReaction direction="left-to-right" evidence="12">
        <dbReference type="Rhea" id="RHEA:23921"/>
    </physiologicalReaction>
</comment>
<dbReference type="GO" id="GO:0006189">
    <property type="term" value="P:'de novo' IMP biosynthetic process"/>
    <property type="evidence" value="ECO:0007669"/>
    <property type="project" value="UniProtKB-UniRule"/>
</dbReference>
<dbReference type="Pfam" id="PF01259">
    <property type="entry name" value="SAICAR_synt"/>
    <property type="match status" value="1"/>
</dbReference>
<dbReference type="GO" id="GO:0008652">
    <property type="term" value="P:amino acid biosynthetic process"/>
    <property type="evidence" value="ECO:0007669"/>
    <property type="project" value="UniProtKB-KW"/>
</dbReference>
<dbReference type="GO" id="GO:0004639">
    <property type="term" value="F:phosphoribosylaminoimidazolesuccinocarboxamide synthase activity"/>
    <property type="evidence" value="ECO:0007669"/>
    <property type="project" value="UniProtKB-UniRule"/>
</dbReference>
<evidence type="ECO:0000256" key="4">
    <source>
        <dbReference type="ARBA" id="ARBA00008273"/>
    </source>
</evidence>
<evidence type="ECO:0000256" key="6">
    <source>
        <dbReference type="ARBA" id="ARBA00022598"/>
    </source>
</evidence>
<evidence type="ECO:0000256" key="3">
    <source>
        <dbReference type="ARBA" id="ARBA00004734"/>
    </source>
</evidence>
<feature type="domain" description="Adenylosuccinate lyase C-terminal" evidence="17">
    <location>
        <begin position="349"/>
        <end position="428"/>
    </location>
</feature>
<dbReference type="SUPFAM" id="SSF48557">
    <property type="entry name" value="L-aspartase-like"/>
    <property type="match status" value="1"/>
</dbReference>
<dbReference type="UniPathway" id="UPA00075">
    <property type="reaction ID" value="UER00336"/>
</dbReference>
<comment type="catalytic activity">
    <reaction evidence="14">
        <text>N(6)-(1,2-dicarboxyethyl)-AMP = fumarate + AMP</text>
        <dbReference type="Rhea" id="RHEA:16853"/>
        <dbReference type="ChEBI" id="CHEBI:29806"/>
        <dbReference type="ChEBI" id="CHEBI:57567"/>
        <dbReference type="ChEBI" id="CHEBI:456215"/>
        <dbReference type="EC" id="4.3.2.2"/>
    </reaction>
    <physiologicalReaction direction="left-to-right" evidence="14">
        <dbReference type="Rhea" id="RHEA:16854"/>
    </physiologicalReaction>
</comment>
<dbReference type="FunFam" id="1.10.40.30:FF:000007">
    <property type="entry name" value="Adenylosuccinate lyase"/>
    <property type="match status" value="1"/>
</dbReference>
<keyword evidence="9 15" id="KW-0658">Purine biosynthesis</keyword>
<dbReference type="GO" id="GO:0070626">
    <property type="term" value="F:(S)-2-(5-amino-1-(5-phospho-D-ribosyl)imidazole-4-carboxamido) succinate lyase (fumarate-forming) activity"/>
    <property type="evidence" value="ECO:0007669"/>
    <property type="project" value="TreeGrafter"/>
</dbReference>
<dbReference type="InterPro" id="IPR024083">
    <property type="entry name" value="Fumarase/histidase_N"/>
</dbReference>
<dbReference type="CDD" id="cd01415">
    <property type="entry name" value="SAICAR_synt_PurC"/>
    <property type="match status" value="1"/>
</dbReference>
<dbReference type="GO" id="GO:0009236">
    <property type="term" value="P:cobalamin biosynthetic process"/>
    <property type="evidence" value="ECO:0007669"/>
    <property type="project" value="InterPro"/>
</dbReference>
<dbReference type="GO" id="GO:0005524">
    <property type="term" value="F:ATP binding"/>
    <property type="evidence" value="ECO:0007669"/>
    <property type="project" value="UniProtKB-KW"/>
</dbReference>
<protein>
    <recommendedName>
        <fullName evidence="15">Phosphoribosylaminoimidazole-succinocarboxamide synthase</fullName>
        <ecNumber evidence="15">6.3.2.6</ecNumber>
    </recommendedName>
    <alternativeName>
        <fullName evidence="15">SAICAR synthetase</fullName>
    </alternativeName>
</protein>
<sequence>MLERYTLPEMKAHWSPENRYRKWLEVEILACEAWAALGRIPEQALREIKERASFDLRRIAEIEAVVRHDVIAFVSCVAESVGDAGKYLHMGLTSYDVVDTALSLLMREAMDLILAALDGLREVLAEKAREYRDTPMIGRTHGVHAEPITLGMKFALWYAELARDRERLEKARRVINVGRLAGAVGTYAHIDPRVEQYVCRKLGLYPAQISTQVLQRDRHAEYLSALAITACSLEKFATEIRHLQRTEVLELEEGFAAGQKGSSAMPHKRNPITCERITGLSRVLRGNALAAMENTALWHERDISNSSVERIIIPDSTTLLHYMLVRFTEVVKQLLIYPEHMRQNLDRTRGLIFSQRLLLALVEKGLRREEAYALVQRQAMRAWPQGDFAQLVKADPEIGKYLSGGEIDALLDSGYYLRRVPYIFWRTGLGAPPLSEWEEKLREDPPGRHVPVPEKGELLYEGKAKRVYRTSDPDLYWVEYKDEATAFDGLKRDVIPGKGSLNNRISAHFFSLLEVAGLPTHFVKLLGPREALVRRVEIIPLEVIVRNIAAGSLAKKLGLPEGRVLSRPVVDFCLKNDELHDPQVTEDQILALGFAAEKEVRELRDFALKVNEVLSAYLLSRDLILVDFKLEFGRCRDGIILADEISPDTCRFWDRDTKEKLDKDRFRHDLGGLIPAYEEIWKRLQGGKPVV</sequence>
<dbReference type="NCBIfam" id="TIGR00928">
    <property type="entry name" value="purB"/>
    <property type="match status" value="1"/>
</dbReference>
<comment type="pathway">
    <text evidence="3 16">Purine metabolism; AMP biosynthesis via de novo pathway; AMP from IMP: step 2/2.</text>
</comment>
<dbReference type="SMART" id="SM00998">
    <property type="entry name" value="ADSL_C"/>
    <property type="match status" value="1"/>
</dbReference>
<dbReference type="eggNOG" id="COG0015">
    <property type="taxonomic scope" value="Bacteria"/>
</dbReference>
<comment type="similarity">
    <text evidence="4 16">Belongs to the lyase 1 family. Adenylosuccinate lyase subfamily.</text>
</comment>
<evidence type="ECO:0000256" key="1">
    <source>
        <dbReference type="ARBA" id="ARBA00004672"/>
    </source>
</evidence>
<dbReference type="PROSITE" id="PS01057">
    <property type="entry name" value="SAICAR_SYNTHETASE_1"/>
    <property type="match status" value="1"/>
</dbReference>
<dbReference type="UniPathway" id="UPA00074">
    <property type="reaction ID" value="UER00131"/>
</dbReference>
<dbReference type="InterPro" id="IPR028923">
    <property type="entry name" value="SAICAR_synt/ADE2_N"/>
</dbReference>
<dbReference type="PRINTS" id="PR00149">
    <property type="entry name" value="FUMRATELYASE"/>
</dbReference>
<dbReference type="InterPro" id="IPR033934">
    <property type="entry name" value="SAICAR_synt_PurC"/>
</dbReference>
<dbReference type="KEGG" id="tpz:Tph_c08430"/>
<dbReference type="Proteomes" id="UP000000467">
    <property type="component" value="Chromosome"/>
</dbReference>
<name>K4LDY6_THEPS</name>
<dbReference type="AlphaFoldDB" id="K4LDY6"/>
<dbReference type="PROSITE" id="PS01058">
    <property type="entry name" value="SAICAR_SYNTHETASE_2"/>
    <property type="match status" value="1"/>
</dbReference>
<dbReference type="Pfam" id="PF00206">
    <property type="entry name" value="Lyase_1"/>
    <property type="match status" value="1"/>
</dbReference>
<evidence type="ECO:0000256" key="12">
    <source>
        <dbReference type="ARBA" id="ARBA00024477"/>
    </source>
</evidence>
<evidence type="ECO:0000256" key="10">
    <source>
        <dbReference type="ARBA" id="ARBA00022840"/>
    </source>
</evidence>
<dbReference type="FunFam" id="1.20.200.10:FF:000008">
    <property type="entry name" value="Adenylosuccinate lyase"/>
    <property type="match status" value="1"/>
</dbReference>
<evidence type="ECO:0000256" key="13">
    <source>
        <dbReference type="ARBA" id="ARBA00048475"/>
    </source>
</evidence>
<keyword evidence="7" id="KW-0028">Amino-acid biosynthesis</keyword>
<evidence type="ECO:0000256" key="8">
    <source>
        <dbReference type="ARBA" id="ARBA00022741"/>
    </source>
</evidence>
<evidence type="ECO:0000256" key="5">
    <source>
        <dbReference type="ARBA" id="ARBA00010190"/>
    </source>
</evidence>
<dbReference type="STRING" id="1089553.Tph_c08430"/>
<evidence type="ECO:0000313" key="18">
    <source>
        <dbReference type="EMBL" id="AFV11073.1"/>
    </source>
</evidence>
<dbReference type="InterPro" id="IPR019468">
    <property type="entry name" value="AdenyloSucc_lyase_C"/>
</dbReference>
<evidence type="ECO:0000256" key="16">
    <source>
        <dbReference type="RuleBase" id="RU361172"/>
    </source>
</evidence>
<evidence type="ECO:0000256" key="7">
    <source>
        <dbReference type="ARBA" id="ARBA00022605"/>
    </source>
</evidence>
<dbReference type="GO" id="GO:0004018">
    <property type="term" value="F:N6-(1,2-dicarboxyethyl)AMP AMP-lyase (fumarate-forming) activity"/>
    <property type="evidence" value="ECO:0007669"/>
    <property type="project" value="UniProtKB-UniRule"/>
</dbReference>
<keyword evidence="6 15" id="KW-0436">Ligase</keyword>
<dbReference type="Pfam" id="PF10397">
    <property type="entry name" value="ADSL_C"/>
    <property type="match status" value="1"/>
</dbReference>
<dbReference type="InterPro" id="IPR008948">
    <property type="entry name" value="L-Aspartase-like"/>
</dbReference>
<evidence type="ECO:0000256" key="9">
    <source>
        <dbReference type="ARBA" id="ARBA00022755"/>
    </source>
</evidence>
<comment type="pathway">
    <text evidence="1 15">Purine metabolism; IMP biosynthesis via de novo pathway; 5-amino-1-(5-phospho-D-ribosyl)imidazole-4-carboxamide from 5-amino-1-(5-phospho-D-ribosyl)imidazole-4-carboxylate: step 1/2.</text>
</comment>
<dbReference type="GO" id="GO:0044208">
    <property type="term" value="P:'de novo' AMP biosynthetic process"/>
    <property type="evidence" value="ECO:0007669"/>
    <property type="project" value="UniProtKB-UniPathway"/>
</dbReference>
<dbReference type="NCBIfam" id="TIGR00081">
    <property type="entry name" value="purC"/>
    <property type="match status" value="1"/>
</dbReference>
<comment type="catalytic activity">
    <reaction evidence="13 15">
        <text>5-amino-1-(5-phospho-D-ribosyl)imidazole-4-carboxylate + L-aspartate + ATP = (2S)-2-[5-amino-1-(5-phospho-beta-D-ribosyl)imidazole-4-carboxamido]succinate + ADP + phosphate + 2 H(+)</text>
        <dbReference type="Rhea" id="RHEA:22628"/>
        <dbReference type="ChEBI" id="CHEBI:15378"/>
        <dbReference type="ChEBI" id="CHEBI:29991"/>
        <dbReference type="ChEBI" id="CHEBI:30616"/>
        <dbReference type="ChEBI" id="CHEBI:43474"/>
        <dbReference type="ChEBI" id="CHEBI:58443"/>
        <dbReference type="ChEBI" id="CHEBI:77657"/>
        <dbReference type="ChEBI" id="CHEBI:456216"/>
        <dbReference type="EC" id="6.3.2.6"/>
    </reaction>
</comment>
<dbReference type="PANTHER" id="PTHR43172">
    <property type="entry name" value="ADENYLOSUCCINATE LYASE"/>
    <property type="match status" value="1"/>
</dbReference>
<comment type="pathway">
    <text evidence="2 16">Purine metabolism; IMP biosynthesis via de novo pathway; 5-amino-1-(5-phospho-D-ribosyl)imidazole-4-carboxamide from 5-amino-1-(5-phospho-D-ribosyl)imidazole-4-carboxylate: step 2/2.</text>
</comment>
<dbReference type="InterPro" id="IPR004769">
    <property type="entry name" value="Pur_lyase"/>
</dbReference>
<evidence type="ECO:0000259" key="17">
    <source>
        <dbReference type="SMART" id="SM00998"/>
    </source>
</evidence>
<accession>K4LDY6</accession>
<dbReference type="SUPFAM" id="SSF56104">
    <property type="entry name" value="SAICAR synthase-like"/>
    <property type="match status" value="1"/>
</dbReference>
<reference evidence="18 19" key="1">
    <citation type="journal article" date="2012" name="BMC Genomics">
        <title>Genome-guided analysis of physiological and morphological traits of the fermentative acetate oxidizer Thermacetogenium phaeum.</title>
        <authorList>
            <person name="Oehler D."/>
            <person name="Poehlein A."/>
            <person name="Leimbach A."/>
            <person name="Muller N."/>
            <person name="Daniel R."/>
            <person name="Gottschalk G."/>
            <person name="Schink B."/>
        </authorList>
    </citation>
    <scope>NUCLEOTIDE SEQUENCE [LARGE SCALE GENOMIC DNA]</scope>
    <source>
        <strain evidence="19">ATCC BAA-254 / DSM 26808 / PB</strain>
    </source>
</reference>
<dbReference type="InterPro" id="IPR020557">
    <property type="entry name" value="Fumarate_lyase_CS"/>
</dbReference>
<dbReference type="EC" id="6.3.2.6" evidence="15"/>
<dbReference type="InterPro" id="IPR018236">
    <property type="entry name" value="SAICAR_synthetase_CS"/>
</dbReference>
<dbReference type="FunFam" id="3.30.470.20:FF:000006">
    <property type="entry name" value="Phosphoribosylaminoimidazole-succinocarboxamide synthase"/>
    <property type="match status" value="1"/>
</dbReference>
<dbReference type="InterPro" id="IPR022761">
    <property type="entry name" value="Fumarate_lyase_N"/>
</dbReference>
<keyword evidence="11 16" id="KW-0456">Lyase</keyword>
<dbReference type="Gene3D" id="3.30.470.20">
    <property type="entry name" value="ATP-grasp fold, B domain"/>
    <property type="match status" value="1"/>
</dbReference>
<dbReference type="Gene3D" id="3.30.200.20">
    <property type="entry name" value="Phosphorylase Kinase, domain 1"/>
    <property type="match status" value="1"/>
</dbReference>
<comment type="similarity">
    <text evidence="5 15">Belongs to the SAICAR synthetase family.</text>
</comment>
<dbReference type="EMBL" id="CP003732">
    <property type="protein sequence ID" value="AFV11073.1"/>
    <property type="molecule type" value="Genomic_DNA"/>
</dbReference>
<dbReference type="CDD" id="cd01360">
    <property type="entry name" value="Adenylsuccinate_lyase_1"/>
    <property type="match status" value="1"/>
</dbReference>
<keyword evidence="10 15" id="KW-0067">ATP-binding</keyword>
<organism evidence="18 19">
    <name type="scientific">Thermacetogenium phaeum (strain ATCC BAA-254 / DSM 26808 / PB)</name>
    <dbReference type="NCBI Taxonomy" id="1089553"/>
    <lineage>
        <taxon>Bacteria</taxon>
        <taxon>Bacillati</taxon>
        <taxon>Bacillota</taxon>
        <taxon>Clostridia</taxon>
        <taxon>Thermoanaerobacterales</taxon>
        <taxon>Thermoanaerobacteraceae</taxon>
        <taxon>Thermacetogenium</taxon>
    </lineage>
</organism>
<gene>
    <name evidence="18" type="primary">purB</name>
    <name evidence="15" type="synonym">purC</name>
    <name evidence="18" type="ordered locus">Tph_c08430</name>
</gene>
<evidence type="ECO:0000313" key="19">
    <source>
        <dbReference type="Proteomes" id="UP000000467"/>
    </source>
</evidence>
<dbReference type="HOGENOM" id="CLU_398432_0_0_9"/>
<dbReference type="Gene3D" id="1.10.275.10">
    <property type="entry name" value="Fumarase/aspartase (N-terminal domain)"/>
    <property type="match status" value="1"/>
</dbReference>
<evidence type="ECO:0000256" key="15">
    <source>
        <dbReference type="HAMAP-Rule" id="MF_00137"/>
    </source>
</evidence>
<dbReference type="PROSITE" id="PS00163">
    <property type="entry name" value="FUMARATE_LYASES"/>
    <property type="match status" value="1"/>
</dbReference>
<keyword evidence="19" id="KW-1185">Reference proteome</keyword>
<evidence type="ECO:0000256" key="14">
    <source>
        <dbReference type="ARBA" id="ARBA00049115"/>
    </source>
</evidence>
<dbReference type="Gene3D" id="1.20.200.10">
    <property type="entry name" value="Fumarase/aspartase (Central domain)"/>
    <property type="match status" value="1"/>
</dbReference>